<dbReference type="RefSeq" id="WP_017822445.1">
    <property type="nucleotide sequence ID" value="NZ_AORC01000004.1"/>
</dbReference>
<protein>
    <submittedName>
        <fullName evidence="3">Growth inhibitor PemK</fullName>
    </submittedName>
</protein>
<dbReference type="AlphaFoldDB" id="A0A022L380"/>
<keyword evidence="4" id="KW-1185">Reference proteome</keyword>
<evidence type="ECO:0000256" key="1">
    <source>
        <dbReference type="ARBA" id="ARBA00007521"/>
    </source>
</evidence>
<dbReference type="InterPro" id="IPR011067">
    <property type="entry name" value="Plasmid_toxin/cell-grow_inhib"/>
</dbReference>
<dbReference type="Proteomes" id="UP000019754">
    <property type="component" value="Unassembled WGS sequence"/>
</dbReference>
<dbReference type="Gene3D" id="2.30.30.110">
    <property type="match status" value="1"/>
</dbReference>
<dbReference type="PANTHER" id="PTHR33988:SF3">
    <property type="entry name" value="ENDORIBONUCLEASE TOXIN CHPB-RELATED"/>
    <property type="match status" value="1"/>
</dbReference>
<organism evidence="3 4">
    <name type="scientific">Brachybacterium muris UCD-AY4</name>
    <dbReference type="NCBI Taxonomy" id="1249481"/>
    <lineage>
        <taxon>Bacteria</taxon>
        <taxon>Bacillati</taxon>
        <taxon>Actinomycetota</taxon>
        <taxon>Actinomycetes</taxon>
        <taxon>Micrococcales</taxon>
        <taxon>Dermabacteraceae</taxon>
        <taxon>Brachybacterium</taxon>
    </lineage>
</organism>
<keyword evidence="2" id="KW-1277">Toxin-antitoxin system</keyword>
<dbReference type="GO" id="GO:0004521">
    <property type="term" value="F:RNA endonuclease activity"/>
    <property type="evidence" value="ECO:0007669"/>
    <property type="project" value="TreeGrafter"/>
</dbReference>
<accession>A0A022L380</accession>
<dbReference type="Pfam" id="PF02452">
    <property type="entry name" value="PemK_toxin"/>
    <property type="match status" value="1"/>
</dbReference>
<reference evidence="3 4" key="1">
    <citation type="journal article" date="2013" name="Genome Announc.">
        <title>Draft genome sequence of an Actinobacterium, Brachybacterium muris strain UCD-AY4.</title>
        <authorList>
            <person name="Lo J.R."/>
            <person name="Lang J.M."/>
            <person name="Darling A.E."/>
            <person name="Eisen J.A."/>
            <person name="Coil D.A."/>
        </authorList>
    </citation>
    <scope>NUCLEOTIDE SEQUENCE [LARGE SCALE GENOMIC DNA]</scope>
    <source>
        <strain evidence="3 4">UCD-AY4</strain>
    </source>
</reference>
<dbReference type="OrthoDB" id="9808744at2"/>
<evidence type="ECO:0000313" key="4">
    <source>
        <dbReference type="Proteomes" id="UP000019754"/>
    </source>
</evidence>
<dbReference type="HOGENOM" id="CLU_121823_1_2_11"/>
<dbReference type="EMBL" id="AORC01000004">
    <property type="protein sequence ID" value="EYT50375.1"/>
    <property type="molecule type" value="Genomic_DNA"/>
</dbReference>
<sequence length="116" mass="12762">MAERRVELNPGEVWWAAPDASVGREQAGRRPVVIVAGPEYLELVGTLALSVPVTSTNRNWPNHVPLAGPHGLPRAGFAMTEQPRAISRSRLERRAGTVDEACLIEIRCWIHDFLGS</sequence>
<name>A0A022L380_9MICO</name>
<gene>
    <name evidence="3" type="ORF">D641_0103640</name>
</gene>
<comment type="similarity">
    <text evidence="1">Belongs to the PemK/MazF family.</text>
</comment>
<dbReference type="STRING" id="1249481.D641_0103640"/>
<proteinExistence type="inferred from homology"/>
<evidence type="ECO:0000313" key="3">
    <source>
        <dbReference type="EMBL" id="EYT50375.1"/>
    </source>
</evidence>
<dbReference type="SUPFAM" id="SSF50118">
    <property type="entry name" value="Cell growth inhibitor/plasmid maintenance toxic component"/>
    <property type="match status" value="1"/>
</dbReference>
<evidence type="ECO:0000256" key="2">
    <source>
        <dbReference type="ARBA" id="ARBA00022649"/>
    </source>
</evidence>
<dbReference type="GO" id="GO:0016075">
    <property type="term" value="P:rRNA catabolic process"/>
    <property type="evidence" value="ECO:0007669"/>
    <property type="project" value="TreeGrafter"/>
</dbReference>
<dbReference type="InterPro" id="IPR003477">
    <property type="entry name" value="PemK-like"/>
</dbReference>
<dbReference type="GO" id="GO:0003677">
    <property type="term" value="F:DNA binding"/>
    <property type="evidence" value="ECO:0007669"/>
    <property type="project" value="InterPro"/>
</dbReference>
<comment type="caution">
    <text evidence="3">The sequence shown here is derived from an EMBL/GenBank/DDBJ whole genome shotgun (WGS) entry which is preliminary data.</text>
</comment>
<dbReference type="GO" id="GO:0006402">
    <property type="term" value="P:mRNA catabolic process"/>
    <property type="evidence" value="ECO:0007669"/>
    <property type="project" value="TreeGrafter"/>
</dbReference>
<dbReference type="PANTHER" id="PTHR33988">
    <property type="entry name" value="ENDORIBONUCLEASE MAZF-RELATED"/>
    <property type="match status" value="1"/>
</dbReference>